<name>A0A1M5THM3_9BRAD</name>
<dbReference type="RefSeq" id="WP_154072480.1">
    <property type="nucleotide sequence ID" value="NZ_LT670817.1"/>
</dbReference>
<proteinExistence type="predicted"/>
<protein>
    <submittedName>
        <fullName evidence="1">Peptidyl-prolyl cis-trans isomerase, EpsD family</fullName>
    </submittedName>
</protein>
<dbReference type="EMBL" id="LT670817">
    <property type="protein sequence ID" value="SHH50216.1"/>
    <property type="molecule type" value="Genomic_DNA"/>
</dbReference>
<dbReference type="Proteomes" id="UP000189796">
    <property type="component" value="Chromosome I"/>
</dbReference>
<sequence length="299" mass="32763">MRFKQQSGVRIGRRLAVCAIASLASFGCSKKSEGTSAASNSQIVARVGDQVVSTQELDTELRWNNVAADRKHDDAMVKRVLGELVARKYLLQKSLDAKLDREPTVLLDVLRSREQVLAKAFAMRELSRQASAITVADTEKYIVDHPLKFAKRKILAIEQISLAAGSADQSLVESMKDSPSIEKVEQRLTDLGIAHTRSSASLSTSEVPDELFRSIQDKKPGDIIFVRSGQNGVFLSIKGEEFHPLEGDAAIALARQLQQQDLARAQASLTNLTASAEAKYEGEYAKIMGEHSELPNVTN</sequence>
<gene>
    <name evidence="1" type="ORF">SAMN05443248_5022</name>
</gene>
<evidence type="ECO:0000313" key="1">
    <source>
        <dbReference type="EMBL" id="SHH50216.1"/>
    </source>
</evidence>
<keyword evidence="1" id="KW-0413">Isomerase</keyword>
<dbReference type="OrthoDB" id="8204527at2"/>
<dbReference type="GO" id="GO:0016853">
    <property type="term" value="F:isomerase activity"/>
    <property type="evidence" value="ECO:0007669"/>
    <property type="project" value="UniProtKB-KW"/>
</dbReference>
<dbReference type="PROSITE" id="PS51257">
    <property type="entry name" value="PROKAR_LIPOPROTEIN"/>
    <property type="match status" value="1"/>
</dbReference>
<dbReference type="AlphaFoldDB" id="A0A1M5THM3"/>
<reference evidence="1 2" key="1">
    <citation type="submission" date="2016-11" db="EMBL/GenBank/DDBJ databases">
        <authorList>
            <person name="Jaros S."/>
            <person name="Januszkiewicz K."/>
            <person name="Wedrychowicz H."/>
        </authorList>
    </citation>
    <scope>NUCLEOTIDE SEQUENCE [LARGE SCALE GENOMIC DNA]</scope>
    <source>
        <strain evidence="1 2">GAS138</strain>
    </source>
</reference>
<evidence type="ECO:0000313" key="2">
    <source>
        <dbReference type="Proteomes" id="UP000189796"/>
    </source>
</evidence>
<accession>A0A1M5THM3</accession>
<organism evidence="1 2">
    <name type="scientific">Bradyrhizobium erythrophlei</name>
    <dbReference type="NCBI Taxonomy" id="1437360"/>
    <lineage>
        <taxon>Bacteria</taxon>
        <taxon>Pseudomonadati</taxon>
        <taxon>Pseudomonadota</taxon>
        <taxon>Alphaproteobacteria</taxon>
        <taxon>Hyphomicrobiales</taxon>
        <taxon>Nitrobacteraceae</taxon>
        <taxon>Bradyrhizobium</taxon>
    </lineage>
</organism>